<feature type="region of interest" description="Disordered" evidence="1">
    <location>
        <begin position="320"/>
        <end position="420"/>
    </location>
</feature>
<feature type="compositionally biased region" description="Basic and acidic residues" evidence="1">
    <location>
        <begin position="320"/>
        <end position="331"/>
    </location>
</feature>
<feature type="region of interest" description="Disordered" evidence="1">
    <location>
        <begin position="119"/>
        <end position="206"/>
    </location>
</feature>
<feature type="compositionally biased region" description="Basic and acidic residues" evidence="1">
    <location>
        <begin position="378"/>
        <end position="394"/>
    </location>
</feature>
<dbReference type="EMBL" id="CAJNDS010000446">
    <property type="protein sequence ID" value="CAE7206789.1"/>
    <property type="molecule type" value="Genomic_DNA"/>
</dbReference>
<reference evidence="3" key="1">
    <citation type="submission" date="2021-02" db="EMBL/GenBank/DDBJ databases">
        <authorList>
            <person name="Dougan E. K."/>
            <person name="Rhodes N."/>
            <person name="Thang M."/>
            <person name="Chan C."/>
        </authorList>
    </citation>
    <scope>NUCLEOTIDE SEQUENCE</scope>
</reference>
<evidence type="ECO:0000256" key="1">
    <source>
        <dbReference type="SAM" id="MobiDB-lite"/>
    </source>
</evidence>
<feature type="compositionally biased region" description="Basic and acidic residues" evidence="1">
    <location>
        <begin position="156"/>
        <end position="171"/>
    </location>
</feature>
<comment type="caution">
    <text evidence="3">The sequence shown here is derived from an EMBL/GenBank/DDBJ whole genome shotgun (WGS) entry which is preliminary data.</text>
</comment>
<evidence type="ECO:0008006" key="5">
    <source>
        <dbReference type="Google" id="ProtNLM"/>
    </source>
</evidence>
<keyword evidence="2" id="KW-0732">Signal</keyword>
<feature type="compositionally biased region" description="Basic and acidic residues" evidence="1">
    <location>
        <begin position="339"/>
        <end position="356"/>
    </location>
</feature>
<accession>A0A812JG59</accession>
<protein>
    <recommendedName>
        <fullName evidence="5">RanBP2-type domain-containing protein</fullName>
    </recommendedName>
</protein>
<keyword evidence="4" id="KW-1185">Reference proteome</keyword>
<dbReference type="AlphaFoldDB" id="A0A812JG59"/>
<evidence type="ECO:0000256" key="2">
    <source>
        <dbReference type="SAM" id="SignalP"/>
    </source>
</evidence>
<dbReference type="Proteomes" id="UP000604046">
    <property type="component" value="Unassembled WGS sequence"/>
</dbReference>
<feature type="chain" id="PRO_5032480598" description="RanBP2-type domain-containing protein" evidence="2">
    <location>
        <begin position="24"/>
        <end position="420"/>
    </location>
</feature>
<proteinExistence type="predicted"/>
<evidence type="ECO:0000313" key="3">
    <source>
        <dbReference type="EMBL" id="CAE7206789.1"/>
    </source>
</evidence>
<sequence>MTIWWRGAIALFVLIFAAVLVTGPRLEAGNHGTWGTLLAQTAPQIEVPSQDSAEGLPVRSQLPRAALQLLRKRTTTAPMATHAWCKSCYANRSNKAAFCAVCGGKLSTYVAAKTNTSSYTAPSSVVPWKTERWESPRRRSSPRRRWQPDKPAQTEGPKEPEKGKGKGKRTEVVAPHTRQLPKPPLAREPPAPREPGPAPTQQEGTEDSRLLEALMPHIKAEDLPEQLRGLIKQKEQSNVKSDAKHLHRLVARRSEAKRNLAALRDERANYEQSWSKYAGDLMKILQEQWDQRDSTLQNLDSKEQEWMTQLAEATKELKAAAKDKTEVHASDSEPMSDTEVDRTAETDAKVVAKRAELTTSHQKLQEALAGVKAAAEAGAERERTPRRGTKRDVVTVEDEDKESKAATANKALKEDGKQPF</sequence>
<feature type="compositionally biased region" description="Pro residues" evidence="1">
    <location>
        <begin position="181"/>
        <end position="198"/>
    </location>
</feature>
<organism evidence="3 4">
    <name type="scientific">Symbiodinium natans</name>
    <dbReference type="NCBI Taxonomy" id="878477"/>
    <lineage>
        <taxon>Eukaryota</taxon>
        <taxon>Sar</taxon>
        <taxon>Alveolata</taxon>
        <taxon>Dinophyceae</taxon>
        <taxon>Suessiales</taxon>
        <taxon>Symbiodiniaceae</taxon>
        <taxon>Symbiodinium</taxon>
    </lineage>
</organism>
<name>A0A812JG59_9DINO</name>
<feature type="compositionally biased region" description="Low complexity" evidence="1">
    <location>
        <begin position="366"/>
        <end position="377"/>
    </location>
</feature>
<feature type="compositionally biased region" description="Basic and acidic residues" evidence="1">
    <location>
        <begin position="411"/>
        <end position="420"/>
    </location>
</feature>
<gene>
    <name evidence="3" type="ORF">SNAT2548_LOCUS6617</name>
</gene>
<evidence type="ECO:0000313" key="4">
    <source>
        <dbReference type="Proteomes" id="UP000604046"/>
    </source>
</evidence>
<feature type="signal peptide" evidence="2">
    <location>
        <begin position="1"/>
        <end position="23"/>
    </location>
</feature>